<dbReference type="EMBL" id="CP042912">
    <property type="protein sequence ID" value="QEG22257.1"/>
    <property type="molecule type" value="Genomic_DNA"/>
</dbReference>
<dbReference type="AlphaFoldDB" id="A0A5B9P6M8"/>
<reference evidence="1 2" key="1">
    <citation type="submission" date="2019-08" db="EMBL/GenBank/DDBJ databases">
        <title>Deep-cultivation of Planctomycetes and their phenomic and genomic characterization uncovers novel biology.</title>
        <authorList>
            <person name="Wiegand S."/>
            <person name="Jogler M."/>
            <person name="Boedeker C."/>
            <person name="Pinto D."/>
            <person name="Vollmers J."/>
            <person name="Rivas-Marin E."/>
            <person name="Kohn T."/>
            <person name="Peeters S.H."/>
            <person name="Heuer A."/>
            <person name="Rast P."/>
            <person name="Oberbeckmann S."/>
            <person name="Bunk B."/>
            <person name="Jeske O."/>
            <person name="Meyerdierks A."/>
            <person name="Storesund J.E."/>
            <person name="Kallscheuer N."/>
            <person name="Luecker S."/>
            <person name="Lage O.M."/>
            <person name="Pohl T."/>
            <person name="Merkel B.J."/>
            <person name="Hornburger P."/>
            <person name="Mueller R.-W."/>
            <person name="Bruemmer F."/>
            <person name="Labrenz M."/>
            <person name="Spormann A.M."/>
            <person name="Op den Camp H."/>
            <person name="Overmann J."/>
            <person name="Amann R."/>
            <person name="Jetten M.S.M."/>
            <person name="Mascher T."/>
            <person name="Medema M.H."/>
            <person name="Devos D.P."/>
            <person name="Kaster A.-K."/>
            <person name="Ovreas L."/>
            <person name="Rohde M."/>
            <person name="Galperin M.Y."/>
            <person name="Jogler C."/>
        </authorList>
    </citation>
    <scope>NUCLEOTIDE SEQUENCE [LARGE SCALE GENOMIC DNA]</scope>
    <source>
        <strain evidence="1 2">FC18</strain>
    </source>
</reference>
<proteinExistence type="predicted"/>
<organism evidence="1 2">
    <name type="scientific">Mariniblastus fucicola</name>
    <dbReference type="NCBI Taxonomy" id="980251"/>
    <lineage>
        <taxon>Bacteria</taxon>
        <taxon>Pseudomonadati</taxon>
        <taxon>Planctomycetota</taxon>
        <taxon>Planctomycetia</taxon>
        <taxon>Pirellulales</taxon>
        <taxon>Pirellulaceae</taxon>
        <taxon>Mariniblastus</taxon>
    </lineage>
</organism>
<dbReference type="KEGG" id="mff:MFFC18_21330"/>
<sequence>MGACDHPATGSPYRCGRFGSTHCYPAVDPGGADILSTRNNEVEHVLVVKNWRIRLCHP</sequence>
<evidence type="ECO:0000313" key="1">
    <source>
        <dbReference type="EMBL" id="QEG22257.1"/>
    </source>
</evidence>
<gene>
    <name evidence="1" type="ORF">MFFC18_21330</name>
</gene>
<evidence type="ECO:0000313" key="2">
    <source>
        <dbReference type="Proteomes" id="UP000322214"/>
    </source>
</evidence>
<accession>A0A5B9P6M8</accession>
<dbReference type="Proteomes" id="UP000322214">
    <property type="component" value="Chromosome"/>
</dbReference>
<keyword evidence="2" id="KW-1185">Reference proteome</keyword>
<protein>
    <submittedName>
        <fullName evidence="1">Uncharacterized protein</fullName>
    </submittedName>
</protein>
<name>A0A5B9P6M8_9BACT</name>